<dbReference type="Gene3D" id="3.80.10.10">
    <property type="entry name" value="Ribonuclease Inhibitor"/>
    <property type="match status" value="1"/>
</dbReference>
<dbReference type="Gene3D" id="1.20.1280.50">
    <property type="match status" value="1"/>
</dbReference>
<organism evidence="2 3">
    <name type="scientific">Choanephora cucurbitarum</name>
    <dbReference type="NCBI Taxonomy" id="101091"/>
    <lineage>
        <taxon>Eukaryota</taxon>
        <taxon>Fungi</taxon>
        <taxon>Fungi incertae sedis</taxon>
        <taxon>Mucoromycota</taxon>
        <taxon>Mucoromycotina</taxon>
        <taxon>Mucoromycetes</taxon>
        <taxon>Mucorales</taxon>
        <taxon>Mucorineae</taxon>
        <taxon>Choanephoraceae</taxon>
        <taxon>Choanephoroideae</taxon>
        <taxon>Choanephora</taxon>
    </lineage>
</organism>
<dbReference type="SUPFAM" id="SSF81383">
    <property type="entry name" value="F-box domain"/>
    <property type="match status" value="1"/>
</dbReference>
<dbReference type="Pfam" id="PF12937">
    <property type="entry name" value="F-box-like"/>
    <property type="match status" value="1"/>
</dbReference>
<evidence type="ECO:0000313" key="3">
    <source>
        <dbReference type="Proteomes" id="UP000093000"/>
    </source>
</evidence>
<sequence>MHKLPPEILFPIFELFTIQDKIQCSLVSKQWRHWLNDNKLIYKTIVIIDNAAKFKQALLFFQTHQEFSNQVQELELIECEIASSTFVRLPKLFPFVRKLRFMQDEQFGYEFSKMNKDLNQAYFQNQVQTWQHLRFIEEHNVCFFPFTIALLASSLKQPQLTHITLNYHSLSAPYHHPYWGSILIHRKQTLIDGLKNVPHLRELVLHHLHLTIDDIENIHAHAPSLESLTLNNIKFKRHLVNTRIHSTQEIQETYSDISNYVKNTVTQVKEIKSSCFRSSLSHGPRFMQNQMMAYAWLEYLRYKYSNIVHLTLVYNNLHSMVLNEQDTARLESSIVSVLSRSQKLLSYDVMFCSFSDAIVACLDEHHIRLESLALYTRHDDLLLENQLMALARSNQSQCIRSLRLVLNEEGIYPWATHTSAQHLAVLKELTQLRQIEIESPVTVNISILFNLARYAPQVERIILPTLIVNRAYDTYHLSSSLFHISCPHVTYTSNQLGTIQLKHLEIKECSVLDITEASLFNQLLELVLSQCHQLETFYFKLGSDSFLSNRPPEDPLALCSLKFDFSASNQLREIEIKTQHKYLYNITREGQPHSDYFVFDSRHRCFSKIPKVHHTKYHTTLVIGANAYPRINQFLFLEKQ</sequence>
<keyword evidence="3" id="KW-1185">Reference proteome</keyword>
<dbReference type="InterPro" id="IPR001810">
    <property type="entry name" value="F-box_dom"/>
</dbReference>
<dbReference type="GO" id="GO:0019005">
    <property type="term" value="C:SCF ubiquitin ligase complex"/>
    <property type="evidence" value="ECO:0007669"/>
    <property type="project" value="TreeGrafter"/>
</dbReference>
<gene>
    <name evidence="2" type="ORF">A0J61_04532</name>
</gene>
<comment type="caution">
    <text evidence="2">The sequence shown here is derived from an EMBL/GenBank/DDBJ whole genome shotgun (WGS) entry which is preliminary data.</text>
</comment>
<dbReference type="InterPro" id="IPR036047">
    <property type="entry name" value="F-box-like_dom_sf"/>
</dbReference>
<dbReference type="EMBL" id="LUGH01000224">
    <property type="protein sequence ID" value="OBZ87419.1"/>
    <property type="molecule type" value="Genomic_DNA"/>
</dbReference>
<dbReference type="OrthoDB" id="2216482at2759"/>
<dbReference type="PANTHER" id="PTHR13318:SF247">
    <property type="entry name" value="GH16156P"/>
    <property type="match status" value="1"/>
</dbReference>
<reference evidence="2 3" key="1">
    <citation type="submission" date="2016-03" db="EMBL/GenBank/DDBJ databases">
        <title>Choanephora cucurbitarum.</title>
        <authorList>
            <person name="Min B."/>
            <person name="Park H."/>
            <person name="Park J.-H."/>
            <person name="Shin H.-D."/>
            <person name="Choi I.-G."/>
        </authorList>
    </citation>
    <scope>NUCLEOTIDE SEQUENCE [LARGE SCALE GENOMIC DNA]</scope>
    <source>
        <strain evidence="2 3">KUS-F28377</strain>
    </source>
</reference>
<evidence type="ECO:0000259" key="1">
    <source>
        <dbReference type="PROSITE" id="PS50181"/>
    </source>
</evidence>
<feature type="domain" description="F-box" evidence="1">
    <location>
        <begin position="1"/>
        <end position="45"/>
    </location>
</feature>
<dbReference type="InterPro" id="IPR032675">
    <property type="entry name" value="LRR_dom_sf"/>
</dbReference>
<protein>
    <recommendedName>
        <fullName evidence="1">F-box domain-containing protein</fullName>
    </recommendedName>
</protein>
<dbReference type="PROSITE" id="PS50181">
    <property type="entry name" value="FBOX"/>
    <property type="match status" value="1"/>
</dbReference>
<dbReference type="SMART" id="SM00256">
    <property type="entry name" value="FBOX"/>
    <property type="match status" value="1"/>
</dbReference>
<dbReference type="AlphaFoldDB" id="A0A1C7NF86"/>
<proteinExistence type="predicted"/>
<accession>A0A1C7NF86</accession>
<dbReference type="SUPFAM" id="SSF52047">
    <property type="entry name" value="RNI-like"/>
    <property type="match status" value="1"/>
</dbReference>
<name>A0A1C7NF86_9FUNG</name>
<evidence type="ECO:0000313" key="2">
    <source>
        <dbReference type="EMBL" id="OBZ87419.1"/>
    </source>
</evidence>
<dbReference type="Proteomes" id="UP000093000">
    <property type="component" value="Unassembled WGS sequence"/>
</dbReference>
<dbReference type="PANTHER" id="PTHR13318">
    <property type="entry name" value="PARTNER OF PAIRED, ISOFORM B-RELATED"/>
    <property type="match status" value="1"/>
</dbReference>
<dbReference type="InParanoid" id="A0A1C7NF86"/>
<dbReference type="GO" id="GO:0031146">
    <property type="term" value="P:SCF-dependent proteasomal ubiquitin-dependent protein catabolic process"/>
    <property type="evidence" value="ECO:0007669"/>
    <property type="project" value="TreeGrafter"/>
</dbReference>